<evidence type="ECO:0000313" key="6">
    <source>
        <dbReference type="Proteomes" id="UP000069940"/>
    </source>
</evidence>
<feature type="region of interest" description="Disordered" evidence="4">
    <location>
        <begin position="35"/>
        <end position="60"/>
    </location>
</feature>
<evidence type="ECO:0000256" key="4">
    <source>
        <dbReference type="SAM" id="MobiDB-lite"/>
    </source>
</evidence>
<evidence type="ECO:0000256" key="1">
    <source>
        <dbReference type="ARBA" id="ARBA00022574"/>
    </source>
</evidence>
<dbReference type="PANTHER" id="PTHR19857">
    <property type="entry name" value="MITOCHONDRIAL DIVISION PROTEIN 1-RELATED"/>
    <property type="match status" value="1"/>
</dbReference>
<dbReference type="RefSeq" id="XP_019933458.3">
    <property type="nucleotide sequence ID" value="XM_020077899.3"/>
</dbReference>
<accession>A0ABM1XSK1</accession>
<keyword evidence="2" id="KW-0677">Repeat</keyword>
<dbReference type="SUPFAM" id="SSF50978">
    <property type="entry name" value="WD40 repeat-like"/>
    <property type="match status" value="1"/>
</dbReference>
<dbReference type="EnsemblMetazoa" id="AALFPA23_002446.R2272">
    <property type="protein sequence ID" value="AALFPA23_002446.P2272"/>
    <property type="gene ID" value="AALFPA23_002446"/>
</dbReference>
<keyword evidence="1 3" id="KW-0853">WD repeat</keyword>
<dbReference type="InterPro" id="IPR051179">
    <property type="entry name" value="WD_repeat_multifunction"/>
</dbReference>
<dbReference type="InterPro" id="IPR019775">
    <property type="entry name" value="WD40_repeat_CS"/>
</dbReference>
<sequence length="407" mass="44655">MKDNTPPRPSFDEDDELIYVGDADEVLNQWAEELNEEDDNEDELLEEDEAAGFADGEDDMDDVYIPERDDALVTFTKHTGPVFCGMLHPSEDLAVTGGEDDKAYVWNTKTGETVYEVTGHTDSVIACEFSYDGLYVATGDMAGQIQVFKTTQEYKKVWDFTMGDMCWMKWHFGAHVLMAGSDTGEIYVWRIPSGDCKVMQGFGEKCEVARLSHDGKRIAAGYGNGAFKIWDIKTNAPILDIAPSEATSHTSNITCMSIDRDSQLILTGSEEGKAVVMGPTGPVGVLLPDGGPVEAVVIDNPDFELKVAATGTLNGKVTIWDVARQTARVECEDPHKTGVTKLLWGKDCSLIGGTLGGVIKVWDLRSGALKFDLLGHRNDIQDISYDKQKNILLSMSEDATAKIFQLP</sequence>
<dbReference type="PANTHER" id="PTHR19857:SF8">
    <property type="entry name" value="ANGIO-ASSOCIATED MIGRATORY CELL PROTEIN"/>
    <property type="match status" value="1"/>
</dbReference>
<protein>
    <submittedName>
        <fullName evidence="5">Uncharacterized protein</fullName>
    </submittedName>
</protein>
<name>A0ABM1XSK1_AEDAL</name>
<reference evidence="5" key="2">
    <citation type="submission" date="2025-05" db="UniProtKB">
        <authorList>
            <consortium name="EnsemblMetazoa"/>
        </authorList>
    </citation>
    <scope>IDENTIFICATION</scope>
    <source>
        <strain evidence="5">Foshan</strain>
    </source>
</reference>
<dbReference type="PROSITE" id="PS50294">
    <property type="entry name" value="WD_REPEATS_REGION"/>
    <property type="match status" value="2"/>
</dbReference>
<dbReference type="SMART" id="SM00320">
    <property type="entry name" value="WD40"/>
    <property type="match status" value="8"/>
</dbReference>
<feature type="repeat" description="WD" evidence="3">
    <location>
        <begin position="75"/>
        <end position="116"/>
    </location>
</feature>
<dbReference type="GeneID" id="109623354"/>
<dbReference type="PROSITE" id="PS50082">
    <property type="entry name" value="WD_REPEATS_2"/>
    <property type="match status" value="2"/>
</dbReference>
<dbReference type="InterPro" id="IPR036322">
    <property type="entry name" value="WD40_repeat_dom_sf"/>
</dbReference>
<evidence type="ECO:0000256" key="3">
    <source>
        <dbReference type="PROSITE-ProRule" id="PRU00221"/>
    </source>
</evidence>
<feature type="repeat" description="WD" evidence="3">
    <location>
        <begin position="373"/>
        <end position="407"/>
    </location>
</feature>
<keyword evidence="6" id="KW-1185">Reference proteome</keyword>
<organism evidence="5 6">
    <name type="scientific">Aedes albopictus</name>
    <name type="common">Asian tiger mosquito</name>
    <name type="synonym">Stegomyia albopicta</name>
    <dbReference type="NCBI Taxonomy" id="7160"/>
    <lineage>
        <taxon>Eukaryota</taxon>
        <taxon>Metazoa</taxon>
        <taxon>Ecdysozoa</taxon>
        <taxon>Arthropoda</taxon>
        <taxon>Hexapoda</taxon>
        <taxon>Insecta</taxon>
        <taxon>Pterygota</taxon>
        <taxon>Neoptera</taxon>
        <taxon>Endopterygota</taxon>
        <taxon>Diptera</taxon>
        <taxon>Nematocera</taxon>
        <taxon>Culicoidea</taxon>
        <taxon>Culicidae</taxon>
        <taxon>Culicinae</taxon>
        <taxon>Aedini</taxon>
        <taxon>Aedes</taxon>
        <taxon>Stegomyia</taxon>
    </lineage>
</organism>
<reference evidence="6" key="1">
    <citation type="journal article" date="2015" name="Proc. Natl. Acad. Sci. U.S.A.">
        <title>Genome sequence of the Asian Tiger mosquito, Aedes albopictus, reveals insights into its biology, genetics, and evolution.</title>
        <authorList>
            <person name="Chen X.G."/>
            <person name="Jiang X."/>
            <person name="Gu J."/>
            <person name="Xu M."/>
            <person name="Wu Y."/>
            <person name="Deng Y."/>
            <person name="Zhang C."/>
            <person name="Bonizzoni M."/>
            <person name="Dermauw W."/>
            <person name="Vontas J."/>
            <person name="Armbruster P."/>
            <person name="Huang X."/>
            <person name="Yang Y."/>
            <person name="Zhang H."/>
            <person name="He W."/>
            <person name="Peng H."/>
            <person name="Liu Y."/>
            <person name="Wu K."/>
            <person name="Chen J."/>
            <person name="Lirakis M."/>
            <person name="Topalis P."/>
            <person name="Van Leeuwen T."/>
            <person name="Hall A.B."/>
            <person name="Jiang X."/>
            <person name="Thorpe C."/>
            <person name="Mueller R.L."/>
            <person name="Sun C."/>
            <person name="Waterhouse R.M."/>
            <person name="Yan G."/>
            <person name="Tu Z.J."/>
            <person name="Fang X."/>
            <person name="James A.A."/>
        </authorList>
    </citation>
    <scope>NUCLEOTIDE SEQUENCE [LARGE SCALE GENOMIC DNA]</scope>
    <source>
        <strain evidence="6">Foshan</strain>
    </source>
</reference>
<evidence type="ECO:0000313" key="5">
    <source>
        <dbReference type="EnsemblMetazoa" id="AALFPA23_002446.P2272"/>
    </source>
</evidence>
<dbReference type="Gene3D" id="2.130.10.10">
    <property type="entry name" value="YVTN repeat-like/Quinoprotein amine dehydrogenase"/>
    <property type="match status" value="1"/>
</dbReference>
<dbReference type="Pfam" id="PF00400">
    <property type="entry name" value="WD40"/>
    <property type="match status" value="3"/>
</dbReference>
<proteinExistence type="predicted"/>
<dbReference type="Proteomes" id="UP000069940">
    <property type="component" value="Unassembled WGS sequence"/>
</dbReference>
<dbReference type="InterPro" id="IPR001680">
    <property type="entry name" value="WD40_rpt"/>
</dbReference>
<dbReference type="PROSITE" id="PS00678">
    <property type="entry name" value="WD_REPEATS_1"/>
    <property type="match status" value="1"/>
</dbReference>
<dbReference type="InterPro" id="IPR015943">
    <property type="entry name" value="WD40/YVTN_repeat-like_dom_sf"/>
</dbReference>
<evidence type="ECO:0000256" key="2">
    <source>
        <dbReference type="ARBA" id="ARBA00022737"/>
    </source>
</evidence>